<comment type="caution">
    <text evidence="2">The sequence shown here is derived from an EMBL/GenBank/DDBJ whole genome shotgun (WGS) entry which is preliminary data.</text>
</comment>
<protein>
    <submittedName>
        <fullName evidence="2">Pyridoxamine 5'-phosphate oxidase family protein</fullName>
    </submittedName>
</protein>
<evidence type="ECO:0000313" key="2">
    <source>
        <dbReference type="EMBL" id="MST86507.1"/>
    </source>
</evidence>
<evidence type="ECO:0000313" key="3">
    <source>
        <dbReference type="Proteomes" id="UP000438120"/>
    </source>
</evidence>
<dbReference type="Pfam" id="PF01243">
    <property type="entry name" value="PNPOx_N"/>
    <property type="match status" value="1"/>
</dbReference>
<keyword evidence="3" id="KW-1185">Reference proteome</keyword>
<dbReference type="SUPFAM" id="SSF50475">
    <property type="entry name" value="FMN-binding split barrel"/>
    <property type="match status" value="1"/>
</dbReference>
<dbReference type="EMBL" id="VUMX01000004">
    <property type="protein sequence ID" value="MST86507.1"/>
    <property type="molecule type" value="Genomic_DNA"/>
</dbReference>
<sequence length="154" mass="17606">MRKPVPMLDSKLSNAEFLDLIPSAFQSVVFGTVANGRPFTNVADIELCLDGKLYFATTYQKSFYQRLHAQPYVSITALKGQETISSVGFTLNGTVKEVDLSYLDKIYECHPEMLEINKTESERRELLRPFEITPTDGFVYDLRQTPIFQKSFTF</sequence>
<dbReference type="RefSeq" id="WP_154547335.1">
    <property type="nucleotide sequence ID" value="NZ_VUMX01000004.1"/>
</dbReference>
<evidence type="ECO:0000259" key="1">
    <source>
        <dbReference type="Pfam" id="PF01243"/>
    </source>
</evidence>
<dbReference type="InterPro" id="IPR012349">
    <property type="entry name" value="Split_barrel_FMN-bd"/>
</dbReference>
<dbReference type="Gene3D" id="2.30.110.10">
    <property type="entry name" value="Electron Transport, Fmn-binding Protein, Chain A"/>
    <property type="match status" value="1"/>
</dbReference>
<name>A0A6A8MD24_9LACO</name>
<feature type="domain" description="Pyridoxamine 5'-phosphate oxidase N-terminal" evidence="1">
    <location>
        <begin position="24"/>
        <end position="106"/>
    </location>
</feature>
<reference evidence="2 3" key="1">
    <citation type="submission" date="2019-08" db="EMBL/GenBank/DDBJ databases">
        <title>In-depth cultivation of the pig gut microbiome towards novel bacterial diversity and tailored functional studies.</title>
        <authorList>
            <person name="Wylensek D."/>
            <person name="Hitch T.C.A."/>
            <person name="Clavel T."/>
        </authorList>
    </citation>
    <scope>NUCLEOTIDE SEQUENCE [LARGE SCALE GENOMIC DNA]</scope>
    <source>
        <strain evidence="2 3">Bifido-178-WT-2B</strain>
    </source>
</reference>
<dbReference type="OrthoDB" id="9794954at2"/>
<organism evidence="2 3">
    <name type="scientific">Lactobacillus porci</name>
    <dbReference type="NCBI Taxonomy" id="2012477"/>
    <lineage>
        <taxon>Bacteria</taxon>
        <taxon>Bacillati</taxon>
        <taxon>Bacillota</taxon>
        <taxon>Bacilli</taxon>
        <taxon>Lactobacillales</taxon>
        <taxon>Lactobacillaceae</taxon>
        <taxon>Lactobacillus</taxon>
    </lineage>
</organism>
<gene>
    <name evidence="2" type="ORF">FYJ62_02330</name>
</gene>
<dbReference type="Proteomes" id="UP000438120">
    <property type="component" value="Unassembled WGS sequence"/>
</dbReference>
<accession>A0A6A8MD24</accession>
<dbReference type="AlphaFoldDB" id="A0A6A8MD24"/>
<proteinExistence type="predicted"/>
<dbReference type="InterPro" id="IPR011576">
    <property type="entry name" value="Pyridox_Oxase_N"/>
</dbReference>